<keyword evidence="2 9" id="KW-0963">Cytoplasm</keyword>
<dbReference type="AlphaFoldDB" id="A0A832WN52"/>
<dbReference type="GO" id="GO:0000408">
    <property type="term" value="C:EKC/KEOPS complex"/>
    <property type="evidence" value="ECO:0007669"/>
    <property type="project" value="InterPro"/>
</dbReference>
<dbReference type="GO" id="GO:0005737">
    <property type="term" value="C:cytoplasm"/>
    <property type="evidence" value="ECO:0007669"/>
    <property type="project" value="UniProtKB-SubCell"/>
</dbReference>
<evidence type="ECO:0000313" key="11">
    <source>
        <dbReference type="EMBL" id="HII70927.1"/>
    </source>
</evidence>
<dbReference type="PANTHER" id="PTHR11735">
    <property type="entry name" value="TRNA N6-ADENOSINE THREONYLCARBAMOYLTRANSFERASE"/>
    <property type="match status" value="1"/>
</dbReference>
<dbReference type="PRINTS" id="PR00789">
    <property type="entry name" value="OSIALOPTASE"/>
</dbReference>
<evidence type="ECO:0000256" key="9">
    <source>
        <dbReference type="HAMAP-Rule" id="MF_01446"/>
    </source>
</evidence>
<dbReference type="FunFam" id="3.30.420.40:FF:000037">
    <property type="entry name" value="Probable tRNA N6-adenosine threonylcarbamoyltransferase"/>
    <property type="match status" value="1"/>
</dbReference>
<reference evidence="11" key="1">
    <citation type="journal article" date="2020" name="bioRxiv">
        <title>A rank-normalized archaeal taxonomy based on genome phylogeny resolves widespread incomplete and uneven classifications.</title>
        <authorList>
            <person name="Rinke C."/>
            <person name="Chuvochina M."/>
            <person name="Mussig A.J."/>
            <person name="Chaumeil P.-A."/>
            <person name="Waite D.W."/>
            <person name="Whitman W.B."/>
            <person name="Parks D.H."/>
            <person name="Hugenholtz P."/>
        </authorList>
    </citation>
    <scope>NUCLEOTIDE SEQUENCE</scope>
    <source>
        <strain evidence="11">UBA8853</strain>
    </source>
</reference>
<dbReference type="EC" id="2.3.1.234" evidence="9"/>
<evidence type="ECO:0000259" key="10">
    <source>
        <dbReference type="Pfam" id="PF00814"/>
    </source>
</evidence>
<feature type="binding site" evidence="9">
    <location>
        <position position="263"/>
    </location>
    <ligand>
        <name>substrate</name>
    </ligand>
</feature>
<dbReference type="FunFam" id="3.30.420.40:FF:000038">
    <property type="entry name" value="Probable tRNA N6-adenosine threonylcarbamoyltransferase"/>
    <property type="match status" value="1"/>
</dbReference>
<feature type="binding site" evidence="9">
    <location>
        <position position="113"/>
    </location>
    <ligand>
        <name>Fe cation</name>
        <dbReference type="ChEBI" id="CHEBI:24875"/>
    </ligand>
</feature>
<dbReference type="HAMAP" id="MF_01446">
    <property type="entry name" value="Kae1"/>
    <property type="match status" value="1"/>
</dbReference>
<dbReference type="SUPFAM" id="SSF53067">
    <property type="entry name" value="Actin-like ATPase domain"/>
    <property type="match status" value="1"/>
</dbReference>
<keyword evidence="7 9" id="KW-0012">Acyltransferase</keyword>
<dbReference type="GO" id="GO:0005506">
    <property type="term" value="F:iron ion binding"/>
    <property type="evidence" value="ECO:0007669"/>
    <property type="project" value="UniProtKB-UniRule"/>
</dbReference>
<feature type="binding site" evidence="9">
    <location>
        <begin position="135"/>
        <end position="139"/>
    </location>
    <ligand>
        <name>substrate</name>
    </ligand>
</feature>
<name>A0A832WN52_9EURY</name>
<feature type="binding site" evidence="9">
    <location>
        <position position="291"/>
    </location>
    <ligand>
        <name>Fe cation</name>
        <dbReference type="ChEBI" id="CHEBI:24875"/>
    </ligand>
</feature>
<evidence type="ECO:0000256" key="2">
    <source>
        <dbReference type="ARBA" id="ARBA00022490"/>
    </source>
</evidence>
<dbReference type="CDD" id="cd24131">
    <property type="entry name" value="ASKHA_NBD_Kae1_arch_bac"/>
    <property type="match status" value="1"/>
</dbReference>
<feature type="binding site" evidence="9">
    <location>
        <position position="180"/>
    </location>
    <ligand>
        <name>substrate</name>
    </ligand>
</feature>
<evidence type="ECO:0000256" key="4">
    <source>
        <dbReference type="ARBA" id="ARBA00022694"/>
    </source>
</evidence>
<keyword evidence="4 9" id="KW-0819">tRNA processing</keyword>
<evidence type="ECO:0000256" key="3">
    <source>
        <dbReference type="ARBA" id="ARBA00022679"/>
    </source>
</evidence>
<comment type="subcellular location">
    <subcellularLocation>
        <location evidence="1 9">Cytoplasm</location>
    </subcellularLocation>
</comment>
<dbReference type="NCBIfam" id="NF007174">
    <property type="entry name" value="PRK09605.1"/>
    <property type="match status" value="1"/>
</dbReference>
<dbReference type="OMA" id="HHRSWVV"/>
<accession>A0A832WN52</accession>
<evidence type="ECO:0000256" key="5">
    <source>
        <dbReference type="ARBA" id="ARBA00022723"/>
    </source>
</evidence>
<comment type="catalytic activity">
    <reaction evidence="8 9">
        <text>L-threonylcarbamoyladenylate + adenosine(37) in tRNA = N(6)-L-threonylcarbamoyladenosine(37) in tRNA + AMP + H(+)</text>
        <dbReference type="Rhea" id="RHEA:37059"/>
        <dbReference type="Rhea" id="RHEA-COMP:10162"/>
        <dbReference type="Rhea" id="RHEA-COMP:10163"/>
        <dbReference type="ChEBI" id="CHEBI:15378"/>
        <dbReference type="ChEBI" id="CHEBI:73682"/>
        <dbReference type="ChEBI" id="CHEBI:74411"/>
        <dbReference type="ChEBI" id="CHEBI:74418"/>
        <dbReference type="ChEBI" id="CHEBI:456215"/>
        <dbReference type="EC" id="2.3.1.234"/>
    </reaction>
</comment>
<dbReference type="EMBL" id="DUJS01000004">
    <property type="protein sequence ID" value="HII70927.1"/>
    <property type="molecule type" value="Genomic_DNA"/>
</dbReference>
<keyword evidence="6 9" id="KW-0408">Iron</keyword>
<comment type="subunit">
    <text evidence="9">Monomer. Component of the KEOPS complex that consists of Kae1, Bud32, Cgi121 and Pcc1; the whole complex dimerizes.</text>
</comment>
<comment type="cofactor">
    <cofactor evidence="9">
        <name>Fe(2+)</name>
        <dbReference type="ChEBI" id="CHEBI:29033"/>
    </cofactor>
    <text evidence="9">Binds 1 Fe(2+) ion per subunit.</text>
</comment>
<sequence>MICVGIESTAEKLGVGVVTDDGEILVNVKAQYIPPPGSGILPREAAEHHSRELPELLERALKNAGVEPEDIDLVAYSQGPGLGPCLRVGATAARTLALTLEVPLAPVNHCVAHVEIGKLAARQDGFDFDEPVTLYVSGGNTQVLALKAGRYRVFGETLDLPVGNMLDTFARKVGLPHPGGPEIERLAEEGEPVELPYTVRGTDVSFSGLLTAALRRYEQGDRLEDVCAGLQETAFAMLVEITERAAAQLGRDEILLTGGVAANRRLSEMMHEMAEDRGAEAYTVPPELAGDNGAMIAWTGILVHEHGLSIPPDEIPEKAIVKQRYRVDEAPVPWAARPSRSADSQG</sequence>
<dbReference type="InterPro" id="IPR000905">
    <property type="entry name" value="Gcp-like_dom"/>
</dbReference>
<dbReference type="NCBIfam" id="TIGR00329">
    <property type="entry name" value="gcp_kae1"/>
    <property type="match status" value="1"/>
</dbReference>
<dbReference type="SMR" id="A0A832WN52"/>
<feature type="binding site" evidence="9">
    <location>
        <position position="184"/>
    </location>
    <ligand>
        <name>substrate</name>
    </ligand>
</feature>
<comment type="function">
    <text evidence="9">Required for the formation of a threonylcarbamoyl group on adenosine at position 37 (t(6)A37) in tRNAs that read codons beginning with adenine. Is a component of the KEOPS complex that is probably involved in the transfer of the threonylcarbamoyl moiety of threonylcarbamoyl-AMP (TC-AMP) to the N6 group of A37. Kae1 likely plays a direct catalytic role in this reaction, but requires other protein(s) of the complex to fulfill this activity.</text>
</comment>
<evidence type="ECO:0000313" key="12">
    <source>
        <dbReference type="Proteomes" id="UP000619545"/>
    </source>
</evidence>
<dbReference type="InterPro" id="IPR034680">
    <property type="entry name" value="Kae1_archaea_euk"/>
</dbReference>
<feature type="binding site" evidence="9">
    <location>
        <position position="167"/>
    </location>
    <ligand>
        <name>substrate</name>
    </ligand>
</feature>
<feature type="domain" description="Gcp-like" evidence="10">
    <location>
        <begin position="27"/>
        <end position="298"/>
    </location>
</feature>
<proteinExistence type="inferred from homology"/>
<dbReference type="Gene3D" id="3.30.420.40">
    <property type="match status" value="2"/>
</dbReference>
<gene>
    <name evidence="9 11" type="primary">kae1</name>
    <name evidence="11" type="ORF">HA336_06835</name>
</gene>
<dbReference type="Proteomes" id="UP000619545">
    <property type="component" value="Unassembled WGS sequence"/>
</dbReference>
<comment type="similarity">
    <text evidence="9">Belongs to the KAE1 / TsaD family.</text>
</comment>
<keyword evidence="3 9" id="KW-0808">Transferase</keyword>
<dbReference type="InterPro" id="IPR017861">
    <property type="entry name" value="KAE1/TsaD"/>
</dbReference>
<organism evidence="11 12">
    <name type="scientific">Methanopyrus kandleri</name>
    <dbReference type="NCBI Taxonomy" id="2320"/>
    <lineage>
        <taxon>Archaea</taxon>
        <taxon>Methanobacteriati</taxon>
        <taxon>Methanobacteriota</taxon>
        <taxon>Methanomada group</taxon>
        <taxon>Methanopyri</taxon>
        <taxon>Methanopyrales</taxon>
        <taxon>Methanopyraceae</taxon>
        <taxon>Methanopyrus</taxon>
    </lineage>
</organism>
<comment type="caution">
    <text evidence="11">The sequence shown here is derived from an EMBL/GenBank/DDBJ whole genome shotgun (WGS) entry which is preliminary data.</text>
</comment>
<protein>
    <recommendedName>
        <fullName evidence="9">tRNA N6-adenosine threonylcarbamoyltransferase</fullName>
        <ecNumber evidence="9">2.3.1.234</ecNumber>
    </recommendedName>
    <alternativeName>
        <fullName evidence="9">N6-L-threonylcarbamoyladenine synthase</fullName>
        <shortName evidence="9">t(6)A synthase</shortName>
    </alternativeName>
    <alternativeName>
        <fullName evidence="9">t(6)A37 threonylcarbamoyladenosine biosynthesis protein Kae1</fullName>
    </alternativeName>
    <alternativeName>
        <fullName evidence="9">tRNA threonylcarbamoyladenosine biosynthesis protein Kae1</fullName>
    </alternativeName>
</protein>
<keyword evidence="5 9" id="KW-0479">Metal-binding</keyword>
<dbReference type="NCBIfam" id="TIGR03722">
    <property type="entry name" value="arch_KAE1"/>
    <property type="match status" value="1"/>
</dbReference>
<evidence type="ECO:0000256" key="1">
    <source>
        <dbReference type="ARBA" id="ARBA00004496"/>
    </source>
</evidence>
<evidence type="ECO:0000256" key="6">
    <source>
        <dbReference type="ARBA" id="ARBA00023004"/>
    </source>
</evidence>
<evidence type="ECO:0000256" key="8">
    <source>
        <dbReference type="ARBA" id="ARBA00048117"/>
    </source>
</evidence>
<dbReference type="GO" id="GO:0061711">
    <property type="term" value="F:tRNA N(6)-L-threonylcarbamoyladenine synthase activity"/>
    <property type="evidence" value="ECO:0007669"/>
    <property type="project" value="UniProtKB-EC"/>
</dbReference>
<dbReference type="GO" id="GO:0002949">
    <property type="term" value="P:tRNA threonylcarbamoyladenosine modification"/>
    <property type="evidence" value="ECO:0007669"/>
    <property type="project" value="UniProtKB-UniRule"/>
</dbReference>
<feature type="binding site" evidence="9">
    <location>
        <position position="109"/>
    </location>
    <ligand>
        <name>Fe cation</name>
        <dbReference type="ChEBI" id="CHEBI:24875"/>
    </ligand>
</feature>
<feature type="binding site" evidence="9">
    <location>
        <position position="135"/>
    </location>
    <ligand>
        <name>Fe cation</name>
        <dbReference type="ChEBI" id="CHEBI:24875"/>
    </ligand>
</feature>
<evidence type="ECO:0000256" key="7">
    <source>
        <dbReference type="ARBA" id="ARBA00023315"/>
    </source>
</evidence>
<dbReference type="PANTHER" id="PTHR11735:SF14">
    <property type="entry name" value="TRNA N6-ADENOSINE THREONYLCARBAMOYLTRANSFERASE"/>
    <property type="match status" value="1"/>
</dbReference>
<dbReference type="Pfam" id="PF00814">
    <property type="entry name" value="TsaD"/>
    <property type="match status" value="1"/>
</dbReference>
<dbReference type="InterPro" id="IPR043129">
    <property type="entry name" value="ATPase_NBD"/>
</dbReference>